<dbReference type="EMBL" id="JBHTGP010000003">
    <property type="protein sequence ID" value="MFD0684053.1"/>
    <property type="molecule type" value="Genomic_DNA"/>
</dbReference>
<evidence type="ECO:0000313" key="3">
    <source>
        <dbReference type="EMBL" id="MFD0684053.1"/>
    </source>
</evidence>
<feature type="region of interest" description="Disordered" evidence="1">
    <location>
        <begin position="53"/>
        <end position="75"/>
    </location>
</feature>
<sequence length="75" mass="8111">MRVSVRIADEDQEIASEAATTRLPLSYVLILGVIVGLAIGIMLAAKLAARPRHAGGRHEAAVSDHGLLRRSRTRR</sequence>
<gene>
    <name evidence="3" type="ORF">ACFQZM_06070</name>
</gene>
<keyword evidence="2" id="KW-0472">Membrane</keyword>
<organism evidence="3 4">
    <name type="scientific">Actinomadura fibrosa</name>
    <dbReference type="NCBI Taxonomy" id="111802"/>
    <lineage>
        <taxon>Bacteria</taxon>
        <taxon>Bacillati</taxon>
        <taxon>Actinomycetota</taxon>
        <taxon>Actinomycetes</taxon>
        <taxon>Streptosporangiales</taxon>
        <taxon>Thermomonosporaceae</taxon>
        <taxon>Actinomadura</taxon>
    </lineage>
</organism>
<evidence type="ECO:0000313" key="4">
    <source>
        <dbReference type="Proteomes" id="UP001597063"/>
    </source>
</evidence>
<keyword evidence="4" id="KW-1185">Reference proteome</keyword>
<evidence type="ECO:0008006" key="5">
    <source>
        <dbReference type="Google" id="ProtNLM"/>
    </source>
</evidence>
<keyword evidence="2" id="KW-1133">Transmembrane helix</keyword>
<evidence type="ECO:0000256" key="1">
    <source>
        <dbReference type="SAM" id="MobiDB-lite"/>
    </source>
</evidence>
<accession>A0ABW2XFL7</accession>
<feature type="transmembrane region" description="Helical" evidence="2">
    <location>
        <begin position="25"/>
        <end position="45"/>
    </location>
</feature>
<proteinExistence type="predicted"/>
<name>A0ABW2XFL7_9ACTN</name>
<comment type="caution">
    <text evidence="3">The sequence shown here is derived from an EMBL/GenBank/DDBJ whole genome shotgun (WGS) entry which is preliminary data.</text>
</comment>
<keyword evidence="2" id="KW-0812">Transmembrane</keyword>
<dbReference type="Proteomes" id="UP001597063">
    <property type="component" value="Unassembled WGS sequence"/>
</dbReference>
<reference evidence="4" key="1">
    <citation type="journal article" date="2019" name="Int. J. Syst. Evol. Microbiol.">
        <title>The Global Catalogue of Microorganisms (GCM) 10K type strain sequencing project: providing services to taxonomists for standard genome sequencing and annotation.</title>
        <authorList>
            <consortium name="The Broad Institute Genomics Platform"/>
            <consortium name="The Broad Institute Genome Sequencing Center for Infectious Disease"/>
            <person name="Wu L."/>
            <person name="Ma J."/>
        </authorList>
    </citation>
    <scope>NUCLEOTIDE SEQUENCE [LARGE SCALE GENOMIC DNA]</scope>
    <source>
        <strain evidence="4">JCM 9371</strain>
    </source>
</reference>
<protein>
    <recommendedName>
        <fullName evidence="5">LapA family protein</fullName>
    </recommendedName>
</protein>
<dbReference type="RefSeq" id="WP_131755001.1">
    <property type="nucleotide sequence ID" value="NZ_CAACUY010000002.1"/>
</dbReference>
<evidence type="ECO:0000256" key="2">
    <source>
        <dbReference type="SAM" id="Phobius"/>
    </source>
</evidence>